<protein>
    <recommendedName>
        <fullName evidence="3">RHS repeat-associated core domain-containing protein</fullName>
    </recommendedName>
</protein>
<name>A0ABX0IVQ9_9FLAO</name>
<dbReference type="Gene3D" id="2.180.10.10">
    <property type="entry name" value="RHS repeat-associated core"/>
    <property type="match status" value="1"/>
</dbReference>
<evidence type="ECO:0000313" key="2">
    <source>
        <dbReference type="Proteomes" id="UP000817854"/>
    </source>
</evidence>
<gene>
    <name evidence="1" type="ORF">FIA58_020135</name>
</gene>
<reference evidence="1" key="1">
    <citation type="submission" date="2019-05" db="EMBL/GenBank/DDBJ databases">
        <authorList>
            <person name="Lianzixin W."/>
        </authorList>
    </citation>
    <scope>NUCLEOTIDE SEQUENCE</scope>
    <source>
        <strain evidence="1">EC11</strain>
    </source>
</reference>
<evidence type="ECO:0008006" key="3">
    <source>
        <dbReference type="Google" id="ProtNLM"/>
    </source>
</evidence>
<sequence>MFFKTPQLALASLNNRHRYRELLARGHKEYKKQKATFRRVAFVVIIKKLFLRHVHTNKSSGKYTSSFGMTLPGRTHSSTAYRYGFQGQEKDDELKGEGNSLNYTFRMHDPRVGRFLSLDPLAPQYPHNSPYAFSENRVIDGVELEGKEFKVTKTDKGFNIELEFRVVNESEIMSKAFLDRMIYQITTGIEGLGGYDKEGQYISFKATYNSEATINLYVIDDFQKGFESSFGDKITNSERKAFDAIAFGIVPMSQKGDVISGSIILKAGRISLRTLTNDKNLANGAFTTFHELLVHLISQNKQLESDDHQDLSIGTEGTKFVPKKGSILSVRNKLDDIDIKENLFSSNGGDKEEVNLNLAAEQLSLILKNIQEGIKNYNKEESNIVTPEKEKVHDYVNPHKKRE</sequence>
<dbReference type="InterPro" id="IPR022385">
    <property type="entry name" value="Rhs_assc_core"/>
</dbReference>
<keyword evidence="2" id="KW-1185">Reference proteome</keyword>
<organism evidence="1 2">
    <name type="scientific">Flavobacterium jejuense</name>
    <dbReference type="NCBI Taxonomy" id="1544455"/>
    <lineage>
        <taxon>Bacteria</taxon>
        <taxon>Pseudomonadati</taxon>
        <taxon>Bacteroidota</taxon>
        <taxon>Flavobacteriia</taxon>
        <taxon>Flavobacteriales</taxon>
        <taxon>Flavobacteriaceae</taxon>
        <taxon>Flavobacterium</taxon>
    </lineage>
</organism>
<dbReference type="EMBL" id="VEVQ02000020">
    <property type="protein sequence ID" value="NHN27995.1"/>
    <property type="molecule type" value="Genomic_DNA"/>
</dbReference>
<comment type="caution">
    <text evidence="1">The sequence shown here is derived from an EMBL/GenBank/DDBJ whole genome shotgun (WGS) entry which is preliminary data.</text>
</comment>
<dbReference type="NCBIfam" id="TIGR03696">
    <property type="entry name" value="Rhs_assc_core"/>
    <property type="match status" value="1"/>
</dbReference>
<dbReference type="Proteomes" id="UP000817854">
    <property type="component" value="Unassembled WGS sequence"/>
</dbReference>
<proteinExistence type="predicted"/>
<dbReference type="RefSeq" id="WP_140964500.1">
    <property type="nucleotide sequence ID" value="NZ_VEVQ02000020.1"/>
</dbReference>
<evidence type="ECO:0000313" key="1">
    <source>
        <dbReference type="EMBL" id="NHN27995.1"/>
    </source>
</evidence>
<reference evidence="1" key="2">
    <citation type="submission" date="2020-02" db="EMBL/GenBank/DDBJ databases">
        <title>Flavobacterium profundi sp. nov., isolated from a deep-sea seamount.</title>
        <authorList>
            <person name="Zhang D.-C."/>
        </authorList>
    </citation>
    <scope>NUCLEOTIDE SEQUENCE</scope>
    <source>
        <strain evidence="1">EC11</strain>
    </source>
</reference>
<accession>A0ABX0IVQ9</accession>